<evidence type="ECO:0000313" key="2">
    <source>
        <dbReference type="Proteomes" id="UP001230685"/>
    </source>
</evidence>
<protein>
    <submittedName>
        <fullName evidence="1">Uncharacterized protein</fullName>
    </submittedName>
</protein>
<gene>
    <name evidence="1" type="ORF">Q5H91_07040</name>
</gene>
<keyword evidence="2" id="KW-1185">Reference proteome</keyword>
<reference evidence="1 2" key="1">
    <citation type="submission" date="2023-07" db="EMBL/GenBank/DDBJ databases">
        <authorList>
            <person name="Kim M.K."/>
        </authorList>
    </citation>
    <scope>NUCLEOTIDE SEQUENCE [LARGE SCALE GENOMIC DNA]</scope>
    <source>
        <strain evidence="1 2">KR1UV-12</strain>
    </source>
</reference>
<accession>A0ABT9EJ49</accession>
<evidence type="ECO:0000313" key="1">
    <source>
        <dbReference type="EMBL" id="MDP1026961.1"/>
    </source>
</evidence>
<sequence length="64" mass="6940">MENGADNRLTSRFYGDVQLRLTPLVMGKRIGVAIGVNTVFVSDPPACFSCSLNDFDPTTYDVPG</sequence>
<name>A0ABT9EJ49_9SPHN</name>
<comment type="caution">
    <text evidence="1">The sequence shown here is derived from an EMBL/GenBank/DDBJ whole genome shotgun (WGS) entry which is preliminary data.</text>
</comment>
<dbReference type="RefSeq" id="WP_305172593.1">
    <property type="nucleotide sequence ID" value="NZ_JAUUDS010000002.1"/>
</dbReference>
<dbReference type="Proteomes" id="UP001230685">
    <property type="component" value="Unassembled WGS sequence"/>
</dbReference>
<proteinExistence type="predicted"/>
<dbReference type="EMBL" id="JAUUDS010000002">
    <property type="protein sequence ID" value="MDP1026961.1"/>
    <property type="molecule type" value="Genomic_DNA"/>
</dbReference>
<organism evidence="1 2">
    <name type="scientific">Sphingomonas aurea</name>
    <dbReference type="NCBI Taxonomy" id="3063994"/>
    <lineage>
        <taxon>Bacteria</taxon>
        <taxon>Pseudomonadati</taxon>
        <taxon>Pseudomonadota</taxon>
        <taxon>Alphaproteobacteria</taxon>
        <taxon>Sphingomonadales</taxon>
        <taxon>Sphingomonadaceae</taxon>
        <taxon>Sphingomonas</taxon>
    </lineage>
</organism>